<gene>
    <name evidence="10" type="ORF">C8N43_3770</name>
</gene>
<dbReference type="InterPro" id="IPR011990">
    <property type="entry name" value="TPR-like_helical_dom_sf"/>
</dbReference>
<dbReference type="SMART" id="SM00028">
    <property type="entry name" value="TPR"/>
    <property type="match status" value="7"/>
</dbReference>
<dbReference type="InterPro" id="IPR029489">
    <property type="entry name" value="OGT/SEC/SPY_C"/>
</dbReference>
<dbReference type="PROSITE" id="PS50005">
    <property type="entry name" value="TPR"/>
    <property type="match status" value="6"/>
</dbReference>
<reference evidence="10 11" key="1">
    <citation type="submission" date="2018-04" db="EMBL/GenBank/DDBJ databases">
        <title>Genomic Encyclopedia of Archaeal and Bacterial Type Strains, Phase II (KMG-II): from individual species to whole genera.</title>
        <authorList>
            <person name="Goeker M."/>
        </authorList>
    </citation>
    <scope>NUCLEOTIDE SEQUENCE [LARGE SCALE GENOMIC DNA]</scope>
    <source>
        <strain evidence="10 11">DSM 100977</strain>
    </source>
</reference>
<evidence type="ECO:0000256" key="1">
    <source>
        <dbReference type="ARBA" id="ARBA00004922"/>
    </source>
</evidence>
<evidence type="ECO:0000313" key="10">
    <source>
        <dbReference type="EMBL" id="PTX54947.1"/>
    </source>
</evidence>
<keyword evidence="5 10" id="KW-0808">Transferase</keyword>
<dbReference type="PANTHER" id="PTHR44366">
    <property type="entry name" value="UDP-N-ACETYLGLUCOSAMINE--PEPTIDE N-ACETYLGLUCOSAMINYLTRANSFERASE 110 KDA SUBUNIT"/>
    <property type="match status" value="1"/>
</dbReference>
<evidence type="ECO:0000256" key="2">
    <source>
        <dbReference type="ARBA" id="ARBA00005386"/>
    </source>
</evidence>
<feature type="domain" description="O-GlcNAc transferase C-terminal" evidence="9">
    <location>
        <begin position="527"/>
        <end position="712"/>
    </location>
</feature>
<feature type="repeat" description="TPR" evidence="8">
    <location>
        <begin position="185"/>
        <end position="218"/>
    </location>
</feature>
<comment type="caution">
    <text evidence="10">The sequence shown here is derived from an EMBL/GenBank/DDBJ whole genome shotgun (WGS) entry which is preliminary data.</text>
</comment>
<evidence type="ECO:0000256" key="3">
    <source>
        <dbReference type="ARBA" id="ARBA00011970"/>
    </source>
</evidence>
<dbReference type="Proteomes" id="UP000243978">
    <property type="component" value="Unassembled WGS sequence"/>
</dbReference>
<proteinExistence type="inferred from homology"/>
<dbReference type="Gene3D" id="3.40.50.2000">
    <property type="entry name" value="Glycogen Phosphorylase B"/>
    <property type="match status" value="1"/>
</dbReference>
<evidence type="ECO:0000313" key="11">
    <source>
        <dbReference type="Proteomes" id="UP000243978"/>
    </source>
</evidence>
<evidence type="ECO:0000256" key="4">
    <source>
        <dbReference type="ARBA" id="ARBA00022676"/>
    </source>
</evidence>
<organism evidence="10 11">
    <name type="scientific">Litoreibacter ponti</name>
    <dbReference type="NCBI Taxonomy" id="1510457"/>
    <lineage>
        <taxon>Bacteria</taxon>
        <taxon>Pseudomonadati</taxon>
        <taxon>Pseudomonadota</taxon>
        <taxon>Alphaproteobacteria</taxon>
        <taxon>Rhodobacterales</taxon>
        <taxon>Roseobacteraceae</taxon>
        <taxon>Litoreibacter</taxon>
    </lineage>
</organism>
<feature type="repeat" description="TPR" evidence="8">
    <location>
        <begin position="117"/>
        <end position="150"/>
    </location>
</feature>
<dbReference type="Pfam" id="PF13432">
    <property type="entry name" value="TPR_16"/>
    <property type="match status" value="2"/>
</dbReference>
<evidence type="ECO:0000256" key="5">
    <source>
        <dbReference type="ARBA" id="ARBA00022679"/>
    </source>
</evidence>
<feature type="repeat" description="TPR" evidence="8">
    <location>
        <begin position="253"/>
        <end position="286"/>
    </location>
</feature>
<keyword evidence="4" id="KW-0328">Glycosyltransferase</keyword>
<evidence type="ECO:0000259" key="9">
    <source>
        <dbReference type="Pfam" id="PF13844"/>
    </source>
</evidence>
<dbReference type="GO" id="GO:0006493">
    <property type="term" value="P:protein O-linked glycosylation"/>
    <property type="evidence" value="ECO:0007669"/>
    <property type="project" value="InterPro"/>
</dbReference>
<dbReference type="Gene3D" id="3.40.50.11380">
    <property type="match status" value="1"/>
</dbReference>
<evidence type="ECO:0000256" key="7">
    <source>
        <dbReference type="ARBA" id="ARBA00022803"/>
    </source>
</evidence>
<dbReference type="AlphaFoldDB" id="A0A2T6BFW7"/>
<feature type="repeat" description="TPR" evidence="8">
    <location>
        <begin position="83"/>
        <end position="116"/>
    </location>
</feature>
<dbReference type="PROSITE" id="PS50293">
    <property type="entry name" value="TPR_REGION"/>
    <property type="match status" value="2"/>
</dbReference>
<feature type="domain" description="O-GlcNAc transferase C-terminal" evidence="9">
    <location>
        <begin position="363"/>
        <end position="520"/>
    </location>
</feature>
<dbReference type="Gene3D" id="1.25.40.10">
    <property type="entry name" value="Tetratricopeptide repeat domain"/>
    <property type="match status" value="3"/>
</dbReference>
<dbReference type="RefSeq" id="WP_107847226.1">
    <property type="nucleotide sequence ID" value="NZ_QBKS01000002.1"/>
</dbReference>
<comment type="similarity">
    <text evidence="2">Belongs to the glycosyltransferase 41 family. O-GlcNAc transferase subfamily.</text>
</comment>
<keyword evidence="6" id="KW-0677">Repeat</keyword>
<dbReference type="Pfam" id="PF00515">
    <property type="entry name" value="TPR_1"/>
    <property type="match status" value="1"/>
</dbReference>
<evidence type="ECO:0000256" key="8">
    <source>
        <dbReference type="PROSITE-ProRule" id="PRU00339"/>
    </source>
</evidence>
<keyword evidence="11" id="KW-1185">Reference proteome</keyword>
<dbReference type="SUPFAM" id="SSF48452">
    <property type="entry name" value="TPR-like"/>
    <property type="match status" value="1"/>
</dbReference>
<feature type="repeat" description="TPR" evidence="8">
    <location>
        <begin position="151"/>
        <end position="184"/>
    </location>
</feature>
<keyword evidence="7 8" id="KW-0802">TPR repeat</keyword>
<accession>A0A2T6BFW7</accession>
<dbReference type="EC" id="2.4.1.255" evidence="3"/>
<dbReference type="GO" id="GO:0097363">
    <property type="term" value="F:protein O-acetylglucosaminyltransferase activity"/>
    <property type="evidence" value="ECO:0007669"/>
    <property type="project" value="UniProtKB-EC"/>
</dbReference>
<dbReference type="InterPro" id="IPR037919">
    <property type="entry name" value="OGT"/>
</dbReference>
<dbReference type="PANTHER" id="PTHR44366:SF1">
    <property type="entry name" value="UDP-N-ACETYLGLUCOSAMINE--PEPTIDE N-ACETYLGLUCOSAMINYLTRANSFERASE 110 KDA SUBUNIT"/>
    <property type="match status" value="1"/>
</dbReference>
<dbReference type="OrthoDB" id="146908at2"/>
<name>A0A2T6BFW7_9RHOB</name>
<sequence>MAPIFPKKTGGGPTGGDPLAGLKSLYRQRRFADVLRGAQTLPKAVRGSVPALTLIGAAQMELGQAKQAEVNFRAAVLAEPGRPAGHNNLGLALRAMGEPEKAVRSFRSAIKLRERYPEAWNGLGTALQDAGDVKGAEQAFKNAAKLRPQDPEIWTNLGNIHQAQGRNDKAIAAYQTALKRDPTHANAHYNYGLVLKASGSLQDAVDHYRAAVKAKPNFIAALNNLGNTLQALGQLAPAEDALRRAVDLAPNDAATLNNLGTVLQKMGRLDEAVAAYKKAVEADPDHAMAQAQRLHQMTHLCDWRAFDLLAETTELGCAGDEIPPLTLLAMEDAPERQLARAKTYADAVFGEGAPRPVAVASARPEKLRIGYFSADFRNHPVARLISGTLAVHDRSRFELYGYSFGPDTGDDMRAALAGEFSNFTDIRALSDAEAARRINDDKLDIAVDLTSYTQHSRSALFARRIAPVQVNYLGFPGTSGAGFMDYIVVDPMLVPPSERAHVSEALIALPHCYQPNDNRRAVPRDAGSRADHGLPEDGVVLCCFNSAYKITLREWAIWMRVLLAVDGAVLWLLESNAWAKENLRAQAIAAGVDPDRLVFAPRASNDAHLARHAHADLFLDTFAYNAHTTGSDALWMGVPVITLRGRQFAARVCASLLGAVGLDELICETEAEYEALILELAQAPDRRAALRTHLETKRLKLPLFDTEGYTRALEAGFEAAHARWRDGQAPADISI</sequence>
<dbReference type="EMBL" id="QBKS01000002">
    <property type="protein sequence ID" value="PTX54947.1"/>
    <property type="molecule type" value="Genomic_DNA"/>
</dbReference>
<dbReference type="Pfam" id="PF13844">
    <property type="entry name" value="Glyco_transf_41"/>
    <property type="match status" value="2"/>
</dbReference>
<protein>
    <recommendedName>
        <fullName evidence="3">protein O-GlcNAc transferase</fullName>
        <ecNumber evidence="3">2.4.1.255</ecNumber>
    </recommendedName>
</protein>
<dbReference type="InterPro" id="IPR019734">
    <property type="entry name" value="TPR_rpt"/>
</dbReference>
<dbReference type="Pfam" id="PF13374">
    <property type="entry name" value="TPR_10"/>
    <property type="match status" value="1"/>
</dbReference>
<feature type="repeat" description="TPR" evidence="8">
    <location>
        <begin position="219"/>
        <end position="252"/>
    </location>
</feature>
<comment type="pathway">
    <text evidence="1">Protein modification; protein glycosylation.</text>
</comment>
<evidence type="ECO:0000256" key="6">
    <source>
        <dbReference type="ARBA" id="ARBA00022737"/>
    </source>
</evidence>